<keyword evidence="2" id="KW-1185">Reference proteome</keyword>
<organism evidence="1 2">
    <name type="scientific">Methylotenera mobilis (strain JLW8 / ATCC BAA-1282 / DSM 17540)</name>
    <dbReference type="NCBI Taxonomy" id="583345"/>
    <lineage>
        <taxon>Bacteria</taxon>
        <taxon>Pseudomonadati</taxon>
        <taxon>Pseudomonadota</taxon>
        <taxon>Betaproteobacteria</taxon>
        <taxon>Nitrosomonadales</taxon>
        <taxon>Methylophilaceae</taxon>
        <taxon>Methylotenera</taxon>
    </lineage>
</organism>
<reference evidence="2" key="1">
    <citation type="submission" date="2009-07" db="EMBL/GenBank/DDBJ databases">
        <title>Complete sequence of Methylotenera mobilis JLW8.</title>
        <authorList>
            <consortium name="US DOE Joint Genome Institute"/>
            <person name="Lucas S."/>
            <person name="Copeland A."/>
            <person name="Lapidus A."/>
            <person name="Glavina del Rio T."/>
            <person name="Tice H."/>
            <person name="Bruce D."/>
            <person name="Goodwin L."/>
            <person name="Pitluck S."/>
            <person name="LaButti K.M."/>
            <person name="Clum A."/>
            <person name="Larimer F."/>
            <person name="Land M."/>
            <person name="Hauser L."/>
            <person name="Kyrpides N."/>
            <person name="Mikhailova N."/>
            <person name="Kayluzhnaya M."/>
            <person name="Chistoserdova L."/>
        </authorList>
    </citation>
    <scope>NUCLEOTIDE SEQUENCE [LARGE SCALE GENOMIC DNA]</scope>
    <source>
        <strain evidence="2">JLW8 / ATCC BAA-1282 / DSM 17540</strain>
    </source>
</reference>
<protein>
    <submittedName>
        <fullName evidence="1">Uncharacterized protein</fullName>
    </submittedName>
</protein>
<name>C6WZ15_METML</name>
<accession>C6WZ15</accession>
<dbReference type="EMBL" id="CP001672">
    <property type="protein sequence ID" value="ACT48963.1"/>
    <property type="molecule type" value="Genomic_DNA"/>
</dbReference>
<gene>
    <name evidence="1" type="ordered locus">Mmol_2061</name>
</gene>
<sequence length="79" mass="9213">MIHPTNALQSAGSFLQKVEIMRVNELKHFISRVRIFFKQFENQDFTNLSASHVQMLLNRHSLSNKDLLKDVTKSVKNNK</sequence>
<dbReference type="Proteomes" id="UP000002742">
    <property type="component" value="Chromosome"/>
</dbReference>
<dbReference type="AlphaFoldDB" id="C6WZ15"/>
<reference evidence="1 2" key="2">
    <citation type="journal article" date="2011" name="J. Bacteriol.">
        <title>Genomes of three methylotrophs from a single niche uncover genetic and metabolic divergence of Methylophilaceae.</title>
        <authorList>
            <person name="Lapidus A."/>
            <person name="Clum A."/>
            <person name="Labutti K."/>
            <person name="Kaluzhnaya M.G."/>
            <person name="Lim S."/>
            <person name="Beck D.A."/>
            <person name="Glavina Del Rio T."/>
            <person name="Nolan M."/>
            <person name="Mavromatis K."/>
            <person name="Huntemann M."/>
            <person name="Lucas S."/>
            <person name="Lidstrom M.E."/>
            <person name="Ivanova N."/>
            <person name="Chistoserdova L."/>
        </authorList>
    </citation>
    <scope>NUCLEOTIDE SEQUENCE [LARGE SCALE GENOMIC DNA]</scope>
    <source>
        <strain evidence="2">JLW8 / ATCC BAA-1282 / DSM 17540</strain>
    </source>
</reference>
<dbReference type="HOGENOM" id="CLU_2602005_0_0_4"/>
<dbReference type="KEGG" id="mmb:Mmol_2061"/>
<evidence type="ECO:0000313" key="1">
    <source>
        <dbReference type="EMBL" id="ACT48963.1"/>
    </source>
</evidence>
<evidence type="ECO:0000313" key="2">
    <source>
        <dbReference type="Proteomes" id="UP000002742"/>
    </source>
</evidence>
<proteinExistence type="predicted"/>
<dbReference type="eggNOG" id="COG1199">
    <property type="taxonomic scope" value="Bacteria"/>
</dbReference>